<sequence length="52" mass="5923">MDNSRSVTDSKRTTLNGQYALDEEELVKEKEEKSRSSFLAGNVEDIEKDSDQ</sequence>
<keyword evidence="2" id="KW-1185">Reference proteome</keyword>
<dbReference type="AlphaFoldDB" id="A0A914D0W0"/>
<proteinExistence type="predicted"/>
<evidence type="ECO:0000313" key="3">
    <source>
        <dbReference type="WBParaSite" id="ACRNAN_scaffold17156.g29596.t1"/>
    </source>
</evidence>
<evidence type="ECO:0000313" key="2">
    <source>
        <dbReference type="Proteomes" id="UP000887540"/>
    </source>
</evidence>
<name>A0A914D0W0_9BILA</name>
<reference evidence="3" key="1">
    <citation type="submission" date="2022-11" db="UniProtKB">
        <authorList>
            <consortium name="WormBaseParasite"/>
        </authorList>
    </citation>
    <scope>IDENTIFICATION</scope>
</reference>
<dbReference type="WBParaSite" id="ACRNAN_scaffold17156.g29596.t1">
    <property type="protein sequence ID" value="ACRNAN_scaffold17156.g29596.t1"/>
    <property type="gene ID" value="ACRNAN_scaffold17156.g29596"/>
</dbReference>
<organism evidence="2 3">
    <name type="scientific">Acrobeloides nanus</name>
    <dbReference type="NCBI Taxonomy" id="290746"/>
    <lineage>
        <taxon>Eukaryota</taxon>
        <taxon>Metazoa</taxon>
        <taxon>Ecdysozoa</taxon>
        <taxon>Nematoda</taxon>
        <taxon>Chromadorea</taxon>
        <taxon>Rhabditida</taxon>
        <taxon>Tylenchina</taxon>
        <taxon>Cephalobomorpha</taxon>
        <taxon>Cephaloboidea</taxon>
        <taxon>Cephalobidae</taxon>
        <taxon>Acrobeloides</taxon>
    </lineage>
</organism>
<dbReference type="Proteomes" id="UP000887540">
    <property type="component" value="Unplaced"/>
</dbReference>
<feature type="compositionally biased region" description="Polar residues" evidence="1">
    <location>
        <begin position="1"/>
        <end position="17"/>
    </location>
</feature>
<feature type="region of interest" description="Disordered" evidence="1">
    <location>
        <begin position="1"/>
        <end position="52"/>
    </location>
</feature>
<protein>
    <submittedName>
        <fullName evidence="3">Uncharacterized protein</fullName>
    </submittedName>
</protein>
<evidence type="ECO:0000256" key="1">
    <source>
        <dbReference type="SAM" id="MobiDB-lite"/>
    </source>
</evidence>
<accession>A0A914D0W0</accession>